<dbReference type="InterPro" id="IPR002108">
    <property type="entry name" value="ADF-H"/>
</dbReference>
<feature type="domain" description="LIM zinc-binding" evidence="25">
    <location>
        <begin position="357"/>
        <end position="415"/>
    </location>
</feature>
<evidence type="ECO:0000313" key="28">
    <source>
        <dbReference type="EMBL" id="ELK03161.1"/>
    </source>
</evidence>
<dbReference type="Gene3D" id="2.30.42.10">
    <property type="match status" value="1"/>
</dbReference>
<dbReference type="CDD" id="cd11281">
    <property type="entry name" value="ADF_drebrin_like"/>
    <property type="match status" value="1"/>
</dbReference>
<keyword evidence="12" id="KW-0524">Neurogenesis</keyword>
<dbReference type="FunFam" id="3.40.20.10:FF:000032">
    <property type="entry name" value="Drebrin 1"/>
    <property type="match status" value="1"/>
</dbReference>
<comment type="subcellular location">
    <subcellularLocation>
        <location evidence="3">Cell junction</location>
    </subcellularLocation>
    <subcellularLocation>
        <location evidence="2">Cell projection</location>
        <location evidence="2">Dendrite</location>
    </subcellularLocation>
    <subcellularLocation>
        <location evidence="5">Cell projection</location>
        <location evidence="5">Growth cone</location>
    </subcellularLocation>
    <subcellularLocation>
        <location evidence="4">Cytoplasm</location>
        <location evidence="4">Cell cortex</location>
    </subcellularLocation>
    <subcellularLocation>
        <location evidence="1">Cytoplasm</location>
        <location evidence="1">Cytoskeleton</location>
    </subcellularLocation>
</comment>
<evidence type="ECO:0000259" key="27">
    <source>
        <dbReference type="PROSITE" id="PS51263"/>
    </source>
</evidence>
<evidence type="ECO:0000256" key="7">
    <source>
        <dbReference type="ARBA" id="ARBA00022490"/>
    </source>
</evidence>
<dbReference type="Pfam" id="PF00412">
    <property type="entry name" value="LIM"/>
    <property type="match status" value="2"/>
</dbReference>
<dbReference type="PROSITE" id="PS00478">
    <property type="entry name" value="LIM_DOMAIN_1"/>
    <property type="match status" value="1"/>
</dbReference>
<gene>
    <name evidence="28" type="ORF">PAL_GLEAN10016952</name>
</gene>
<feature type="domain" description="PDZ" evidence="26">
    <location>
        <begin position="85"/>
        <end position="161"/>
    </location>
</feature>
<dbReference type="GO" id="GO:0007399">
    <property type="term" value="P:nervous system development"/>
    <property type="evidence" value="ECO:0007669"/>
    <property type="project" value="UniProtKB-KW"/>
</dbReference>
<feature type="compositionally biased region" description="Polar residues" evidence="24">
    <location>
        <begin position="1058"/>
        <end position="1071"/>
    </location>
</feature>
<dbReference type="InParanoid" id="L5JXC3"/>
<dbReference type="CDD" id="cd09456">
    <property type="entry name" value="LIM2_Enigma"/>
    <property type="match status" value="1"/>
</dbReference>
<evidence type="ECO:0000256" key="6">
    <source>
        <dbReference type="ARBA" id="ARBA00022473"/>
    </source>
</evidence>
<dbReference type="GO" id="GO:0005938">
    <property type="term" value="C:cell cortex"/>
    <property type="evidence" value="ECO:0007669"/>
    <property type="project" value="UniProtKB-SubCell"/>
</dbReference>
<name>L5JXC3_PTEAL</name>
<dbReference type="GO" id="GO:0005912">
    <property type="term" value="C:adherens junction"/>
    <property type="evidence" value="ECO:0007669"/>
    <property type="project" value="TreeGrafter"/>
</dbReference>
<dbReference type="GO" id="GO:0051371">
    <property type="term" value="F:muscle alpha-actinin binding"/>
    <property type="evidence" value="ECO:0007669"/>
    <property type="project" value="TreeGrafter"/>
</dbReference>
<dbReference type="GO" id="GO:0007507">
    <property type="term" value="P:heart development"/>
    <property type="evidence" value="ECO:0007669"/>
    <property type="project" value="TreeGrafter"/>
</dbReference>
<dbReference type="CDD" id="cd09452">
    <property type="entry name" value="LIM1_Enigma"/>
    <property type="match status" value="1"/>
</dbReference>
<keyword evidence="9" id="KW-0677">Repeat</keyword>
<evidence type="ECO:0000256" key="18">
    <source>
        <dbReference type="ARBA" id="ARBA00023273"/>
    </source>
</evidence>
<evidence type="ECO:0000256" key="2">
    <source>
        <dbReference type="ARBA" id="ARBA00004279"/>
    </source>
</evidence>
<evidence type="ECO:0000256" key="19">
    <source>
        <dbReference type="ARBA" id="ARBA00039368"/>
    </source>
</evidence>
<evidence type="ECO:0000256" key="13">
    <source>
        <dbReference type="ARBA" id="ARBA00022949"/>
    </source>
</evidence>
<dbReference type="InterPro" id="IPR050604">
    <property type="entry name" value="PDZ-LIM_domain"/>
</dbReference>
<evidence type="ECO:0000256" key="9">
    <source>
        <dbReference type="ARBA" id="ARBA00022737"/>
    </source>
</evidence>
<dbReference type="GO" id="GO:0030426">
    <property type="term" value="C:growth cone"/>
    <property type="evidence" value="ECO:0007669"/>
    <property type="project" value="UniProtKB-SubCell"/>
</dbReference>
<dbReference type="GO" id="GO:0031941">
    <property type="term" value="C:filamentous actin"/>
    <property type="evidence" value="ECO:0007669"/>
    <property type="project" value="TreeGrafter"/>
</dbReference>
<dbReference type="InterPro" id="IPR036034">
    <property type="entry name" value="PDZ_sf"/>
</dbReference>
<evidence type="ECO:0000256" key="1">
    <source>
        <dbReference type="ARBA" id="ARBA00004245"/>
    </source>
</evidence>
<keyword evidence="7" id="KW-0963">Cytoplasm</keyword>
<evidence type="ECO:0000256" key="24">
    <source>
        <dbReference type="SAM" id="MobiDB-lite"/>
    </source>
</evidence>
<evidence type="ECO:0000256" key="3">
    <source>
        <dbReference type="ARBA" id="ARBA00004282"/>
    </source>
</evidence>
<keyword evidence="8 23" id="KW-0479">Metal-binding</keyword>
<feature type="region of interest" description="Disordered" evidence="24">
    <location>
        <begin position="728"/>
        <end position="974"/>
    </location>
</feature>
<keyword evidence="6" id="KW-0217">Developmental protein</keyword>
<dbReference type="Proteomes" id="UP000010552">
    <property type="component" value="Unassembled WGS sequence"/>
</dbReference>
<dbReference type="CDD" id="cd06753">
    <property type="entry name" value="PDZ_PDLIM-like"/>
    <property type="match status" value="1"/>
</dbReference>
<evidence type="ECO:0000259" key="26">
    <source>
        <dbReference type="PROSITE" id="PS50106"/>
    </source>
</evidence>
<keyword evidence="15 23" id="KW-0440">LIM domain</keyword>
<dbReference type="GO" id="GO:0030425">
    <property type="term" value="C:dendrite"/>
    <property type="evidence" value="ECO:0007669"/>
    <property type="project" value="UniProtKB-SubCell"/>
</dbReference>
<dbReference type="SMART" id="SM00228">
    <property type="entry name" value="PDZ"/>
    <property type="match status" value="1"/>
</dbReference>
<dbReference type="Gene3D" id="3.40.20.10">
    <property type="entry name" value="Severin"/>
    <property type="match status" value="1"/>
</dbReference>
<dbReference type="InterPro" id="IPR001478">
    <property type="entry name" value="PDZ"/>
</dbReference>
<keyword evidence="11 23" id="KW-0862">Zinc</keyword>
<dbReference type="SUPFAM" id="SSF50156">
    <property type="entry name" value="PDZ domain-like"/>
    <property type="match status" value="1"/>
</dbReference>
<dbReference type="eggNOG" id="KOG1703">
    <property type="taxonomic scope" value="Eukaryota"/>
</dbReference>
<comment type="function">
    <text evidence="20">Actin cytoskeleton-organizing protein that plays a role in the formation of cell projections. Required for actin polymerization at immunological synapses (IS) and for the recruitment of the chemokine receptor CXCR4 to IS. Plays a role in dendritic spine morphogenesis and organization, including the localization of the dopamine receptor DRD1 to the dendritic spines. Involved in memory-related synaptic plasticity in the hippocampus.</text>
</comment>
<evidence type="ECO:0000256" key="14">
    <source>
        <dbReference type="ARBA" id="ARBA00022990"/>
    </source>
</evidence>
<dbReference type="FunFam" id="2.10.110.10:FF:000014">
    <property type="entry name" value="PDZ and LIM domain protein 5"/>
    <property type="match status" value="1"/>
</dbReference>
<keyword evidence="17" id="KW-0206">Cytoskeleton</keyword>
<evidence type="ECO:0000256" key="16">
    <source>
        <dbReference type="ARBA" id="ARBA00023203"/>
    </source>
</evidence>
<dbReference type="GO" id="GO:0046872">
    <property type="term" value="F:metal ion binding"/>
    <property type="evidence" value="ECO:0007669"/>
    <property type="project" value="UniProtKB-KW"/>
</dbReference>
<reference evidence="29" key="1">
    <citation type="journal article" date="2013" name="Science">
        <title>Comparative analysis of bat genomes provides insight into the evolution of flight and immunity.</title>
        <authorList>
            <person name="Zhang G."/>
            <person name="Cowled C."/>
            <person name="Shi Z."/>
            <person name="Huang Z."/>
            <person name="Bishop-Lilly K.A."/>
            <person name="Fang X."/>
            <person name="Wynne J.W."/>
            <person name="Xiong Z."/>
            <person name="Baker M.L."/>
            <person name="Zhao W."/>
            <person name="Tachedjian M."/>
            <person name="Zhu Y."/>
            <person name="Zhou P."/>
            <person name="Jiang X."/>
            <person name="Ng J."/>
            <person name="Yang L."/>
            <person name="Wu L."/>
            <person name="Xiao J."/>
            <person name="Feng Y."/>
            <person name="Chen Y."/>
            <person name="Sun X."/>
            <person name="Zhang Y."/>
            <person name="Marsh G.A."/>
            <person name="Crameri G."/>
            <person name="Broder C.C."/>
            <person name="Frey K.G."/>
            <person name="Wang L.F."/>
            <person name="Wang J."/>
        </authorList>
    </citation>
    <scope>NUCLEOTIDE SEQUENCE [LARGE SCALE GENOMIC DNA]</scope>
</reference>
<evidence type="ECO:0000256" key="11">
    <source>
        <dbReference type="ARBA" id="ARBA00022833"/>
    </source>
</evidence>
<keyword evidence="18" id="KW-0966">Cell projection</keyword>
<feature type="compositionally biased region" description="Acidic residues" evidence="24">
    <location>
        <begin position="1040"/>
        <end position="1051"/>
    </location>
</feature>
<feature type="compositionally biased region" description="Pro residues" evidence="24">
    <location>
        <begin position="883"/>
        <end position="894"/>
    </location>
</feature>
<dbReference type="SUPFAM" id="SSF55753">
    <property type="entry name" value="Actin depolymerizing proteins"/>
    <property type="match status" value="1"/>
</dbReference>
<evidence type="ECO:0000256" key="23">
    <source>
        <dbReference type="PROSITE-ProRule" id="PRU00125"/>
    </source>
</evidence>
<feature type="compositionally biased region" description="Basic and acidic residues" evidence="24">
    <location>
        <begin position="728"/>
        <end position="756"/>
    </location>
</feature>
<feature type="region of interest" description="Disordered" evidence="24">
    <location>
        <begin position="253"/>
        <end position="301"/>
    </location>
</feature>
<evidence type="ECO:0000256" key="17">
    <source>
        <dbReference type="ARBA" id="ARBA00023212"/>
    </source>
</evidence>
<dbReference type="InterPro" id="IPR001781">
    <property type="entry name" value="Znf_LIM"/>
</dbReference>
<evidence type="ECO:0000256" key="8">
    <source>
        <dbReference type="ARBA" id="ARBA00022723"/>
    </source>
</evidence>
<dbReference type="Gene3D" id="2.10.110.10">
    <property type="entry name" value="Cysteine Rich Protein"/>
    <property type="match status" value="3"/>
</dbReference>
<dbReference type="PROSITE" id="PS50023">
    <property type="entry name" value="LIM_DOMAIN_2"/>
    <property type="match status" value="2"/>
</dbReference>
<dbReference type="SMART" id="SM00132">
    <property type="entry name" value="LIM"/>
    <property type="match status" value="3"/>
</dbReference>
<sequence length="1126" mass="123923">MELRDWAGRKDWVGLPPVERPLVGVALTGRGLGHRPFPQAQSGWLPRRRSESTAADLNAVLWSPPRAAPRRGRAGTMDSFKVVLEGPAPWGFRLQGGKDFNVPLSISRLTPGGKAAQAGLAVGDWVLSIDGENAGGLTHIEAQNKIRACGERLSLGLSRAQLAQSKPQKALAPATDPPRYTFAPSASLNKTARPFGAPPPSDSTLQQNGQPLRPLVPDASKQRLMEDTEDWRPRPGTGQSRSFRILAHLTGTEFMQDPDEEHLKKSSQVPRTEAPVPASATPQEPWPGPTTPSPTSRPPWAVDPAFAERYAPDKTSTVMTRHSQPATPTPLQNRTSIVQAAAGGGPGGCGGSNGKTPVCHQCHKVIRGRYLVALGHAYHPEEFVCSQCGTVLEEGGFFEEKGAIFCPPCYDVRYAPSCAKCKKKITGEIMHALKMTWHVHCFTCAACKTPIRNRAFYMEEGAPYCERDYEKMFGTKCRGCDFKIDAGDRFLEALGFSWHDTCFVCANSVNQPDKAEESLWHFATRALYTYEDGSDDLKLAASGDGGLQELSGHFENQKVMYGFCSVKDSQAALPKYVLINWVGEDVPDARKCACASHVAKVAEFFQGVDVIVNASSVEDIDAGAIGQRLSNGLARLSSPVLHRLRLREDENADFMPSRWSVCPWEQLALPRAGPTPALSGTTYQKTDAAVEMKRINREQFWEQAKKEEELRKEEERKKALDERLRFEQERMEQERQEQEERERRYREREQQIEEHRRKQQTLEAEEAKRRLKEQSIFVDQRDEEEETQMKKSESEVEEAAAIIAQRPDNPREFFKQQERVASASVGSCDVPLPFNHRSGSHLDSHRRMAPTPIPARSPSDSSTASTPVSEQIERALDEVTSSQPPPLPPPPPPAQETQEPGPSPDSEETSKESRATAPQAWAGPVEEPPQALESPRGQGSPMEDFILIDLWPGNGEGASGPQAEPRAPTPPSGAEVTLAEVSLLDEVAQEPLPPAGEGCANLLNFDELPEPPATFCDPEEAVEGEPLAGPQAPTLPSALEELDQEPELEPEPEPHQLTNGETTQKEGTQASEGYFSQSQEEEFAQSEELCAKAPLPVFYNKPPEIDITCWDADPVPEEEEGFEGGD</sequence>
<keyword evidence="29" id="KW-1185">Reference proteome</keyword>
<evidence type="ECO:0000256" key="15">
    <source>
        <dbReference type="ARBA" id="ARBA00023038"/>
    </source>
</evidence>
<evidence type="ECO:0000259" key="25">
    <source>
        <dbReference type="PROSITE" id="PS50023"/>
    </source>
</evidence>
<proteinExistence type="predicted"/>
<evidence type="ECO:0000256" key="22">
    <source>
        <dbReference type="ARBA" id="ARBA00076970"/>
    </source>
</evidence>
<dbReference type="Pfam" id="PF00595">
    <property type="entry name" value="PDZ"/>
    <property type="match status" value="1"/>
</dbReference>
<dbReference type="SMART" id="SM00102">
    <property type="entry name" value="ADF"/>
    <property type="match status" value="1"/>
</dbReference>
<dbReference type="FunFam" id="2.30.42.10:FF:000019">
    <property type="entry name" value="LIM domain binding 3 isoform 1"/>
    <property type="match status" value="1"/>
</dbReference>
<organism evidence="28 29">
    <name type="scientific">Pteropus alecto</name>
    <name type="common">Black flying fox</name>
    <dbReference type="NCBI Taxonomy" id="9402"/>
    <lineage>
        <taxon>Eukaryota</taxon>
        <taxon>Metazoa</taxon>
        <taxon>Chordata</taxon>
        <taxon>Craniata</taxon>
        <taxon>Vertebrata</taxon>
        <taxon>Euteleostomi</taxon>
        <taxon>Mammalia</taxon>
        <taxon>Eutheria</taxon>
        <taxon>Laurasiatheria</taxon>
        <taxon>Chiroptera</taxon>
        <taxon>Yinpterochiroptera</taxon>
        <taxon>Pteropodoidea</taxon>
        <taxon>Pteropodidae</taxon>
        <taxon>Pteropodinae</taxon>
        <taxon>Pteropus</taxon>
    </lineage>
</organism>
<keyword evidence="14" id="KW-0007">Acetylation</keyword>
<dbReference type="PROSITE" id="PS50106">
    <property type="entry name" value="PDZ"/>
    <property type="match status" value="1"/>
</dbReference>
<dbReference type="GO" id="GO:0030154">
    <property type="term" value="P:cell differentiation"/>
    <property type="evidence" value="ECO:0007669"/>
    <property type="project" value="UniProtKB-KW"/>
</dbReference>
<evidence type="ECO:0000256" key="20">
    <source>
        <dbReference type="ARBA" id="ARBA00058167"/>
    </source>
</evidence>
<dbReference type="PROSITE" id="PS51263">
    <property type="entry name" value="ADF_H"/>
    <property type="match status" value="1"/>
</dbReference>
<feature type="compositionally biased region" description="Pro residues" evidence="24">
    <location>
        <begin position="284"/>
        <end position="297"/>
    </location>
</feature>
<dbReference type="GO" id="GO:0001725">
    <property type="term" value="C:stress fiber"/>
    <property type="evidence" value="ECO:0007669"/>
    <property type="project" value="TreeGrafter"/>
</dbReference>
<feature type="compositionally biased region" description="Polar residues" evidence="24">
    <location>
        <begin position="858"/>
        <end position="869"/>
    </location>
</feature>
<feature type="domain" description="LIM zinc-binding" evidence="25">
    <location>
        <begin position="416"/>
        <end position="475"/>
    </location>
</feature>
<protein>
    <recommendedName>
        <fullName evidence="21">Drebrin</fullName>
    </recommendedName>
    <alternativeName>
        <fullName evidence="22">Developmentally-regulated brain protein</fullName>
    </alternativeName>
    <alternativeName>
        <fullName evidence="19">PDZ and LIM domain protein 7</fullName>
    </alternativeName>
</protein>
<dbReference type="GO" id="GO:0030018">
    <property type="term" value="C:Z disc"/>
    <property type="evidence" value="ECO:0007669"/>
    <property type="project" value="TreeGrafter"/>
</dbReference>
<keyword evidence="10" id="KW-0221">Differentiation</keyword>
<evidence type="ECO:0000256" key="5">
    <source>
        <dbReference type="ARBA" id="ARBA00004624"/>
    </source>
</evidence>
<evidence type="ECO:0000313" key="29">
    <source>
        <dbReference type="Proteomes" id="UP000010552"/>
    </source>
</evidence>
<accession>L5JXC3</accession>
<dbReference type="PANTHER" id="PTHR24214:SF0">
    <property type="entry name" value="PDZ AND LIM DOMAIN PROTEIN 7"/>
    <property type="match status" value="1"/>
</dbReference>
<keyword evidence="16" id="KW-0009">Actin-binding</keyword>
<dbReference type="AlphaFoldDB" id="L5JXC3"/>
<evidence type="ECO:0000256" key="12">
    <source>
        <dbReference type="ARBA" id="ARBA00022902"/>
    </source>
</evidence>
<evidence type="ECO:0000256" key="4">
    <source>
        <dbReference type="ARBA" id="ARBA00004544"/>
    </source>
</evidence>
<evidence type="ECO:0000256" key="10">
    <source>
        <dbReference type="ARBA" id="ARBA00022782"/>
    </source>
</evidence>
<dbReference type="EMBL" id="KB031114">
    <property type="protein sequence ID" value="ELK03161.1"/>
    <property type="molecule type" value="Genomic_DNA"/>
</dbReference>
<feature type="compositionally biased region" description="Basic and acidic residues" evidence="24">
    <location>
        <begin position="808"/>
        <end position="818"/>
    </location>
</feature>
<dbReference type="GO" id="GO:0003779">
    <property type="term" value="F:actin binding"/>
    <property type="evidence" value="ECO:0007669"/>
    <property type="project" value="UniProtKB-KW"/>
</dbReference>
<dbReference type="SUPFAM" id="SSF57716">
    <property type="entry name" value="Glucocorticoid receptor-like (DNA-binding domain)"/>
    <property type="match status" value="3"/>
</dbReference>
<dbReference type="PANTHER" id="PTHR24214">
    <property type="entry name" value="PDZ AND LIM DOMAIN PROTEIN ZASP"/>
    <property type="match status" value="1"/>
</dbReference>
<evidence type="ECO:0000256" key="21">
    <source>
        <dbReference type="ARBA" id="ARBA00073040"/>
    </source>
</evidence>
<dbReference type="InterPro" id="IPR029006">
    <property type="entry name" value="ADF-H/Gelsolin-like_dom_sf"/>
</dbReference>
<dbReference type="FunFam" id="2.10.110.10:FF:000020">
    <property type="entry name" value="PDZ and LIM domain protein 5"/>
    <property type="match status" value="1"/>
</dbReference>
<keyword evidence="13" id="KW-0965">Cell junction</keyword>
<dbReference type="GO" id="GO:0030036">
    <property type="term" value="P:actin cytoskeleton organization"/>
    <property type="evidence" value="ECO:0007669"/>
    <property type="project" value="TreeGrafter"/>
</dbReference>
<feature type="region of interest" description="Disordered" evidence="24">
    <location>
        <begin position="991"/>
        <end position="1087"/>
    </location>
</feature>
<feature type="domain" description="ADF-H" evidence="27">
    <location>
        <begin position="501"/>
        <end position="630"/>
    </location>
</feature>
<dbReference type="GO" id="GO:0061061">
    <property type="term" value="P:muscle structure development"/>
    <property type="evidence" value="ECO:0007669"/>
    <property type="project" value="TreeGrafter"/>
</dbReference>
<dbReference type="Pfam" id="PF00241">
    <property type="entry name" value="Cofilin_ADF"/>
    <property type="match status" value="1"/>
</dbReference>
<dbReference type="STRING" id="9402.L5JXC3"/>
<feature type="region of interest" description="Disordered" evidence="24">
    <location>
        <begin position="164"/>
        <end position="220"/>
    </location>
</feature>